<dbReference type="PANTHER" id="PTHR22916:SF3">
    <property type="entry name" value="UDP-GLCNAC:BETAGAL BETA-1,3-N-ACETYLGLUCOSAMINYLTRANSFERASE-LIKE PROTEIN 1"/>
    <property type="match status" value="1"/>
</dbReference>
<dbReference type="InterPro" id="IPR029044">
    <property type="entry name" value="Nucleotide-diphossugar_trans"/>
</dbReference>
<dbReference type="EMBL" id="JAUSVM010000001">
    <property type="protein sequence ID" value="MDQ0424302.1"/>
    <property type="molecule type" value="Genomic_DNA"/>
</dbReference>
<dbReference type="CDD" id="cd00761">
    <property type="entry name" value="Glyco_tranf_GTA_type"/>
    <property type="match status" value="1"/>
</dbReference>
<evidence type="ECO:0000313" key="3">
    <source>
        <dbReference type="Proteomes" id="UP001240250"/>
    </source>
</evidence>
<keyword evidence="3" id="KW-1185">Reference proteome</keyword>
<organism evidence="2 3">
    <name type="scientific">Cellulomonas iranensis</name>
    <dbReference type="NCBI Taxonomy" id="76862"/>
    <lineage>
        <taxon>Bacteria</taxon>
        <taxon>Bacillati</taxon>
        <taxon>Actinomycetota</taxon>
        <taxon>Actinomycetes</taxon>
        <taxon>Micrococcales</taxon>
        <taxon>Cellulomonadaceae</taxon>
        <taxon>Cellulomonas</taxon>
    </lineage>
</organism>
<gene>
    <name evidence="2" type="ORF">JO380_000683</name>
</gene>
<dbReference type="InterPro" id="IPR001173">
    <property type="entry name" value="Glyco_trans_2-like"/>
</dbReference>
<dbReference type="PANTHER" id="PTHR22916">
    <property type="entry name" value="GLYCOSYLTRANSFERASE"/>
    <property type="match status" value="1"/>
</dbReference>
<accession>A0ABU0GG46</accession>
<evidence type="ECO:0000259" key="1">
    <source>
        <dbReference type="Pfam" id="PF00535"/>
    </source>
</evidence>
<dbReference type="Gene3D" id="3.90.550.10">
    <property type="entry name" value="Spore Coat Polysaccharide Biosynthesis Protein SpsA, Chain A"/>
    <property type="match status" value="1"/>
</dbReference>
<comment type="caution">
    <text evidence="2">The sequence shown here is derived from an EMBL/GenBank/DDBJ whole genome shotgun (WGS) entry which is preliminary data.</text>
</comment>
<dbReference type="Pfam" id="PF00535">
    <property type="entry name" value="Glycos_transf_2"/>
    <property type="match status" value="1"/>
</dbReference>
<dbReference type="RefSeq" id="WP_070318811.1">
    <property type="nucleotide sequence ID" value="NZ_JAUSVM010000001.1"/>
</dbReference>
<dbReference type="SUPFAM" id="SSF53448">
    <property type="entry name" value="Nucleotide-diphospho-sugar transferases"/>
    <property type="match status" value="1"/>
</dbReference>
<feature type="domain" description="Glycosyltransferase 2-like" evidence="1">
    <location>
        <begin position="6"/>
        <end position="113"/>
    </location>
</feature>
<evidence type="ECO:0000313" key="2">
    <source>
        <dbReference type="EMBL" id="MDQ0424302.1"/>
    </source>
</evidence>
<protein>
    <submittedName>
        <fullName evidence="2">Glycosyltransferase involved in cell wall biosynthesis</fullName>
    </submittedName>
</protein>
<sequence>MNPLLSVVIPAYQAQDCLARALDSVVGFGDEVEVIVVDDGSTDGTADLARRYVERFAGQVHLLSKPNGGHGSAINAGLERATGTYLKVVDADDWLDRDALAQVLATLRAQVADGGGVDLLVSNFVYEKVGKRRKTAVRYRGALRRGRVSTWAQTRHFGKRQYLMMHALTYRTDVLRRSGLRLPEHTFYVDNLYALVPLSHVHTLYYLDVDLYRYFIGRPDQSVQESVMLRRLDQQLRVNWLMLDHVTGTLAHDRRLRRYQLHYVEIICAVTSILLLRAGTAQALAEKEALWSQMRAQDRELYRKVRWSGLGQMCNLPGATGRRVSVLAYRVAQRAIGFS</sequence>
<dbReference type="Proteomes" id="UP001240250">
    <property type="component" value="Unassembled WGS sequence"/>
</dbReference>
<reference evidence="2 3" key="1">
    <citation type="submission" date="2023-07" db="EMBL/GenBank/DDBJ databases">
        <title>Sequencing the genomes of 1000 actinobacteria strains.</title>
        <authorList>
            <person name="Klenk H.-P."/>
        </authorList>
    </citation>
    <scope>NUCLEOTIDE SEQUENCE [LARGE SCALE GENOMIC DNA]</scope>
    <source>
        <strain evidence="2 3">DSM 14785</strain>
    </source>
</reference>
<name>A0ABU0GG46_9CELL</name>
<proteinExistence type="predicted"/>